<name>A0A9Q0H9F4_9MAGN</name>
<sequence>MSETKFFPRQQSLVFLAEMNLINLNSGAKQQKQQGASPYSCLIGNGFSRYNYVHGNLLSFYITSGNLVHAQQDFEQIIITAKHHRSPSSSAIKWELQKPNLMVSPSCSFSMLVPVCPI</sequence>
<evidence type="ECO:0000313" key="1">
    <source>
        <dbReference type="EMBL" id="KAJ4962023.1"/>
    </source>
</evidence>
<proteinExistence type="predicted"/>
<dbReference type="Proteomes" id="UP001141806">
    <property type="component" value="Unassembled WGS sequence"/>
</dbReference>
<accession>A0A9Q0H9F4</accession>
<keyword evidence="2" id="KW-1185">Reference proteome</keyword>
<dbReference type="EMBL" id="JAMYWD010000009">
    <property type="protein sequence ID" value="KAJ4962023.1"/>
    <property type="molecule type" value="Genomic_DNA"/>
</dbReference>
<organism evidence="1 2">
    <name type="scientific">Protea cynaroides</name>
    <dbReference type="NCBI Taxonomy" id="273540"/>
    <lineage>
        <taxon>Eukaryota</taxon>
        <taxon>Viridiplantae</taxon>
        <taxon>Streptophyta</taxon>
        <taxon>Embryophyta</taxon>
        <taxon>Tracheophyta</taxon>
        <taxon>Spermatophyta</taxon>
        <taxon>Magnoliopsida</taxon>
        <taxon>Proteales</taxon>
        <taxon>Proteaceae</taxon>
        <taxon>Protea</taxon>
    </lineage>
</organism>
<protein>
    <submittedName>
        <fullName evidence="1">Uncharacterized protein</fullName>
    </submittedName>
</protein>
<gene>
    <name evidence="1" type="ORF">NE237_021933</name>
</gene>
<dbReference type="AlphaFoldDB" id="A0A9Q0H9F4"/>
<evidence type="ECO:0000313" key="2">
    <source>
        <dbReference type="Proteomes" id="UP001141806"/>
    </source>
</evidence>
<comment type="caution">
    <text evidence="1">The sequence shown here is derived from an EMBL/GenBank/DDBJ whole genome shotgun (WGS) entry which is preliminary data.</text>
</comment>
<reference evidence="1" key="1">
    <citation type="journal article" date="2023" name="Plant J.">
        <title>The genome of the king protea, Protea cynaroides.</title>
        <authorList>
            <person name="Chang J."/>
            <person name="Duong T.A."/>
            <person name="Schoeman C."/>
            <person name="Ma X."/>
            <person name="Roodt D."/>
            <person name="Barker N."/>
            <person name="Li Z."/>
            <person name="Van de Peer Y."/>
            <person name="Mizrachi E."/>
        </authorList>
    </citation>
    <scope>NUCLEOTIDE SEQUENCE</scope>
    <source>
        <tissue evidence="1">Young leaves</tissue>
    </source>
</reference>